<dbReference type="AlphaFoldDB" id="A0A3P7M2H8"/>
<dbReference type="Proteomes" id="UP000281553">
    <property type="component" value="Unassembled WGS sequence"/>
</dbReference>
<proteinExistence type="predicted"/>
<name>A0A3P7M2H8_DIBLA</name>
<protein>
    <submittedName>
        <fullName evidence="1">Uncharacterized protein</fullName>
    </submittedName>
</protein>
<dbReference type="EMBL" id="UYRU01070595">
    <property type="protein sequence ID" value="VDN19990.1"/>
    <property type="molecule type" value="Genomic_DNA"/>
</dbReference>
<evidence type="ECO:0000313" key="2">
    <source>
        <dbReference type="Proteomes" id="UP000281553"/>
    </source>
</evidence>
<sequence>MLFLTLMDESTAVRSTIGWAIACLHVDRTTPYPLCPALAMHTLLYQLLPTILSDESCQSVVAAVTWICDLWLSLLEELDSKLNLERKLRSMIVLYEPDELNPLLDHQLVFALLALTLDYYLSSSRTVVSVPAIHRLLSFASPTDAQSPSAKPSSLAAIATDARSSSLFYLAFSERLLQTFSQKWLTTHTISAPVNPV</sequence>
<evidence type="ECO:0000313" key="1">
    <source>
        <dbReference type="EMBL" id="VDN19990.1"/>
    </source>
</evidence>
<gene>
    <name evidence="1" type="ORF">DILT_LOCUS13528</name>
</gene>
<dbReference type="OrthoDB" id="10382221at2759"/>
<reference evidence="1 2" key="1">
    <citation type="submission" date="2018-11" db="EMBL/GenBank/DDBJ databases">
        <authorList>
            <consortium name="Pathogen Informatics"/>
        </authorList>
    </citation>
    <scope>NUCLEOTIDE SEQUENCE [LARGE SCALE GENOMIC DNA]</scope>
</reference>
<organism evidence="1 2">
    <name type="scientific">Dibothriocephalus latus</name>
    <name type="common">Fish tapeworm</name>
    <name type="synonym">Diphyllobothrium latum</name>
    <dbReference type="NCBI Taxonomy" id="60516"/>
    <lineage>
        <taxon>Eukaryota</taxon>
        <taxon>Metazoa</taxon>
        <taxon>Spiralia</taxon>
        <taxon>Lophotrochozoa</taxon>
        <taxon>Platyhelminthes</taxon>
        <taxon>Cestoda</taxon>
        <taxon>Eucestoda</taxon>
        <taxon>Diphyllobothriidea</taxon>
        <taxon>Diphyllobothriidae</taxon>
        <taxon>Dibothriocephalus</taxon>
    </lineage>
</organism>
<keyword evidence="2" id="KW-1185">Reference proteome</keyword>
<accession>A0A3P7M2H8</accession>